<evidence type="ECO:0000313" key="2">
    <source>
        <dbReference type="EMBL" id="ORZ06460.1"/>
    </source>
</evidence>
<proteinExistence type="predicted"/>
<reference evidence="2 3" key="1">
    <citation type="submission" date="2016-07" db="EMBL/GenBank/DDBJ databases">
        <title>Pervasive Adenine N6-methylation of Active Genes in Fungi.</title>
        <authorList>
            <consortium name="DOE Joint Genome Institute"/>
            <person name="Mondo S.J."/>
            <person name="Dannebaum R.O."/>
            <person name="Kuo R.C."/>
            <person name="Labutti K."/>
            <person name="Haridas S."/>
            <person name="Kuo A."/>
            <person name="Salamov A."/>
            <person name="Ahrendt S.R."/>
            <person name="Lipzen A."/>
            <person name="Sullivan W."/>
            <person name="Andreopoulos W.B."/>
            <person name="Clum A."/>
            <person name="Lindquist E."/>
            <person name="Daum C."/>
            <person name="Ramamoorthy G.K."/>
            <person name="Gryganskyi A."/>
            <person name="Culley D."/>
            <person name="Magnuson J.K."/>
            <person name="James T.Y."/>
            <person name="O'Malley M.A."/>
            <person name="Stajich J.E."/>
            <person name="Spatafora J.W."/>
            <person name="Visel A."/>
            <person name="Grigoriev I.V."/>
        </authorList>
    </citation>
    <scope>NUCLEOTIDE SEQUENCE [LARGE SCALE GENOMIC DNA]</scope>
    <source>
        <strain evidence="2 3">NRRL 1336</strain>
    </source>
</reference>
<evidence type="ECO:0000256" key="1">
    <source>
        <dbReference type="SAM" id="Phobius"/>
    </source>
</evidence>
<gene>
    <name evidence="2" type="ORF">BCR42DRAFT_463233</name>
</gene>
<keyword evidence="1" id="KW-0812">Transmembrane</keyword>
<dbReference type="EMBL" id="MCGE01000039">
    <property type="protein sequence ID" value="ORZ06460.1"/>
    <property type="molecule type" value="Genomic_DNA"/>
</dbReference>
<keyword evidence="1" id="KW-0472">Membrane</keyword>
<sequence>MVSLTLVDKLPRMPLQETISEYELTTPVRRPISLWTMFDDPENGLYSPLDRSSYFFEAMESFGEKRKSAHHERSTNYLDCRDLLRIGMFCKSGLDERTMEGGLGIQAIGRTITFYLFALPAAGLYGYALSSSLDDLSKLVLAMPHVILVLDVFCRHYKLTLN</sequence>
<accession>A0A1X2I1I2</accession>
<name>A0A1X2I1I2_9FUNG</name>
<dbReference type="Proteomes" id="UP000193560">
    <property type="component" value="Unassembled WGS sequence"/>
</dbReference>
<evidence type="ECO:0000313" key="3">
    <source>
        <dbReference type="Proteomes" id="UP000193560"/>
    </source>
</evidence>
<dbReference type="OrthoDB" id="2370938at2759"/>
<comment type="caution">
    <text evidence="2">The sequence shown here is derived from an EMBL/GenBank/DDBJ whole genome shotgun (WGS) entry which is preliminary data.</text>
</comment>
<feature type="transmembrane region" description="Helical" evidence="1">
    <location>
        <begin position="112"/>
        <end position="130"/>
    </location>
</feature>
<keyword evidence="3" id="KW-1185">Reference proteome</keyword>
<organism evidence="2 3">
    <name type="scientific">Absidia repens</name>
    <dbReference type="NCBI Taxonomy" id="90262"/>
    <lineage>
        <taxon>Eukaryota</taxon>
        <taxon>Fungi</taxon>
        <taxon>Fungi incertae sedis</taxon>
        <taxon>Mucoromycota</taxon>
        <taxon>Mucoromycotina</taxon>
        <taxon>Mucoromycetes</taxon>
        <taxon>Mucorales</taxon>
        <taxon>Cunninghamellaceae</taxon>
        <taxon>Absidia</taxon>
    </lineage>
</organism>
<keyword evidence="1" id="KW-1133">Transmembrane helix</keyword>
<dbReference type="AlphaFoldDB" id="A0A1X2I1I2"/>
<protein>
    <submittedName>
        <fullName evidence="2">Uncharacterized protein</fullName>
    </submittedName>
</protein>